<dbReference type="GO" id="GO:0016758">
    <property type="term" value="F:hexosyltransferase activity"/>
    <property type="evidence" value="ECO:0007669"/>
    <property type="project" value="InterPro"/>
</dbReference>
<evidence type="ECO:0000313" key="4">
    <source>
        <dbReference type="EMBL" id="KPA88671.1"/>
    </source>
</evidence>
<dbReference type="Pfam" id="PF00583">
    <property type="entry name" value="Acetyltransf_1"/>
    <property type="match status" value="1"/>
</dbReference>
<dbReference type="PATRIC" id="fig|50340.43.peg.2342"/>
<keyword evidence="5" id="KW-1185">Reference proteome</keyword>
<dbReference type="PROSITE" id="PS51186">
    <property type="entry name" value="GNAT"/>
    <property type="match status" value="1"/>
</dbReference>
<organism evidence="4 5">
    <name type="scientific">Pseudomonas asplenii</name>
    <dbReference type="NCBI Taxonomy" id="53407"/>
    <lineage>
        <taxon>Bacteria</taxon>
        <taxon>Pseudomonadati</taxon>
        <taxon>Pseudomonadota</taxon>
        <taxon>Gammaproteobacteria</taxon>
        <taxon>Pseudomonadales</taxon>
        <taxon>Pseudomonadaceae</taxon>
        <taxon>Pseudomonas</taxon>
    </lineage>
</organism>
<dbReference type="Proteomes" id="UP000037931">
    <property type="component" value="Unassembled WGS sequence"/>
</dbReference>
<dbReference type="AlphaFoldDB" id="A0A0M9GDP5"/>
<dbReference type="PANTHER" id="PTHR21015:SF22">
    <property type="entry name" value="GLYCOSYLTRANSFERASE"/>
    <property type="match status" value="1"/>
</dbReference>
<reference evidence="4 5" key="1">
    <citation type="journal article" date="2015" name="PLoS ONE">
        <title>Rice-Infecting Pseudomonas Genomes Are Highly Accessorized and Harbor Multiple Putative Virulence Mechanisms to Cause Sheath Brown Rot.</title>
        <authorList>
            <person name="Quibod I.L."/>
            <person name="Grande G."/>
            <person name="Oreiro E.G."/>
            <person name="Borja F.N."/>
            <person name="Dossa G.S."/>
            <person name="Mauleon R."/>
            <person name="Cruz C.V."/>
            <person name="Oliva R."/>
        </authorList>
    </citation>
    <scope>NUCLEOTIDE SEQUENCE [LARGE SCALE GENOMIC DNA]</scope>
    <source>
        <strain evidence="4 5">IRRI 6609</strain>
    </source>
</reference>
<dbReference type="Pfam" id="PF04101">
    <property type="entry name" value="Glyco_tran_28_C"/>
    <property type="match status" value="1"/>
</dbReference>
<feature type="domain" description="N-acetyltransferase" evidence="3">
    <location>
        <begin position="353"/>
        <end position="501"/>
    </location>
</feature>
<sequence length="501" mass="54482">MRVLFRADASAAIGSGHVARCLTLAAILRAGGAQVLFACRDLPGNALARLAGEGWRSVVLPGAYPGEEPALGIEAPLPWQADIEALECSLAGEPAFDWIVVDHYGLDHRWQTAARRWAGRIAAIDDLNNRQHAVDLLFDQNFTAGDPEYAGRALAPCRQLLGPRYALIRDEFRRPPVPINVQAGRVLVNFGGLDGAGETWKAMLALADFHDLQVDFVAGTANPRLAQLQAMAADRPSWRVQTFVKDFAELMARADLFIGAGGGTSWERAALGLPTLCIAVAENQQANAERLAAAGAHIYLGSSQAVDVDHLKRAVGFVLGNVGLRRSLAERSRGLVDGLGARRFAVALLGAGLDVRQVTPEDSRRLFDGRNHEPVRRASLNSAPIEWPAHQAWLAAKLRDRTCLLLIAEAADGPVGVLRYDLADERAEVSLYLFEGRLGLGWGRALLARGERALREHWPQVTVIDARVLPDNPASIELFRNSGYVQSASRFERVVKDQLHD</sequence>
<name>A0A0M9GDP5_9PSED</name>
<comment type="caution">
    <text evidence="4">The sequence shown here is derived from an EMBL/GenBank/DDBJ whole genome shotgun (WGS) entry which is preliminary data.</text>
</comment>
<dbReference type="SUPFAM" id="SSF55729">
    <property type="entry name" value="Acyl-CoA N-acyltransferases (Nat)"/>
    <property type="match status" value="1"/>
</dbReference>
<dbReference type="GO" id="GO:0016747">
    <property type="term" value="F:acyltransferase activity, transferring groups other than amino-acyl groups"/>
    <property type="evidence" value="ECO:0007669"/>
    <property type="project" value="InterPro"/>
</dbReference>
<evidence type="ECO:0000259" key="3">
    <source>
        <dbReference type="PROSITE" id="PS51186"/>
    </source>
</evidence>
<dbReference type="InterPro" id="IPR020023">
    <property type="entry name" value="PseG"/>
</dbReference>
<dbReference type="Gene3D" id="3.40.50.11190">
    <property type="match status" value="1"/>
</dbReference>
<feature type="binding site" evidence="2">
    <location>
        <position position="267"/>
    </location>
    <ligand>
        <name>substrate</name>
    </ligand>
</feature>
<dbReference type="NCBIfam" id="TIGR03590">
    <property type="entry name" value="PseG"/>
    <property type="match status" value="1"/>
</dbReference>
<dbReference type="PANTHER" id="PTHR21015">
    <property type="entry name" value="UDP-N-ACETYLGLUCOSAMINE--N-ACETYLMURAMYL-(PENTAPEPTIDE) PYROPHOSPHORYL-UNDECAPRENOL N-ACETYLGLUCOSAMINE TRANSFERASE 1"/>
    <property type="match status" value="1"/>
</dbReference>
<dbReference type="RefSeq" id="WP_054064077.1">
    <property type="nucleotide sequence ID" value="NZ_JSYZ01000019.1"/>
</dbReference>
<accession>A0A0M9GDP5</accession>
<feature type="binding site" evidence="2">
    <location>
        <position position="169"/>
    </location>
    <ligand>
        <name>substrate</name>
    </ligand>
</feature>
<dbReference type="STRING" id="50340.PF66_05037"/>
<dbReference type="Gene3D" id="3.40.630.30">
    <property type="match status" value="1"/>
</dbReference>
<dbReference type="InterPro" id="IPR007235">
    <property type="entry name" value="Glyco_trans_28_C"/>
</dbReference>
<dbReference type="SUPFAM" id="SSF53756">
    <property type="entry name" value="UDP-Glycosyltransferase/glycogen phosphorylase"/>
    <property type="match status" value="1"/>
</dbReference>
<evidence type="ECO:0000256" key="2">
    <source>
        <dbReference type="PIRSR" id="PIRSR620023-2"/>
    </source>
</evidence>
<dbReference type="OrthoDB" id="9788924at2"/>
<dbReference type="EMBL" id="JSYZ01000019">
    <property type="protein sequence ID" value="KPA88671.1"/>
    <property type="molecule type" value="Genomic_DNA"/>
</dbReference>
<dbReference type="Gene3D" id="3.40.50.2000">
    <property type="entry name" value="Glycogen Phosphorylase B"/>
    <property type="match status" value="1"/>
</dbReference>
<feature type="active site" description="Proton acceptor" evidence="1">
    <location>
        <position position="17"/>
    </location>
</feature>
<evidence type="ECO:0000256" key="1">
    <source>
        <dbReference type="PIRSR" id="PIRSR620023-1"/>
    </source>
</evidence>
<dbReference type="InterPro" id="IPR000182">
    <property type="entry name" value="GNAT_dom"/>
</dbReference>
<dbReference type="InterPro" id="IPR016181">
    <property type="entry name" value="Acyl_CoA_acyltransferase"/>
</dbReference>
<protein>
    <submittedName>
        <fullName evidence="4">Pseudaminic acid biosynthesis-associated protein PseG</fullName>
    </submittedName>
</protein>
<proteinExistence type="predicted"/>
<gene>
    <name evidence="4" type="ORF">PF66_05037</name>
</gene>
<evidence type="ECO:0000313" key="5">
    <source>
        <dbReference type="Proteomes" id="UP000037931"/>
    </source>
</evidence>